<evidence type="ECO:0000313" key="3">
    <source>
        <dbReference type="Proteomes" id="UP000007015"/>
    </source>
</evidence>
<dbReference type="HOGENOM" id="CLU_010721_12_0_1"/>
<dbReference type="PANTHER" id="PTHR34145:SF28">
    <property type="entry name" value="F-BOX DOMAIN-CONTAINING PROTEIN"/>
    <property type="match status" value="1"/>
</dbReference>
<evidence type="ECO:0008006" key="4">
    <source>
        <dbReference type="Google" id="ProtNLM"/>
    </source>
</evidence>
<dbReference type="InterPro" id="IPR032675">
    <property type="entry name" value="LRR_dom_sf"/>
</dbReference>
<dbReference type="Gene3D" id="3.80.10.10">
    <property type="entry name" value="Ribonuclease Inhibitor"/>
    <property type="match status" value="1"/>
</dbReference>
<dbReference type="Proteomes" id="UP000007015">
    <property type="component" value="Chromosome 2"/>
</dbReference>
<feature type="region of interest" description="Disordered" evidence="1">
    <location>
        <begin position="1"/>
        <end position="35"/>
    </location>
</feature>
<proteinExistence type="predicted"/>
<gene>
    <name evidence="2" type="ORF">OsI_08996</name>
</gene>
<dbReference type="EMBL" id="CM000127">
    <property type="protein sequence ID" value="EEC74035.1"/>
    <property type="molecule type" value="Genomic_DNA"/>
</dbReference>
<dbReference type="InterPro" id="IPR036047">
    <property type="entry name" value="F-box-like_dom_sf"/>
</dbReference>
<accession>B8AIT7</accession>
<evidence type="ECO:0000256" key="1">
    <source>
        <dbReference type="SAM" id="MobiDB-lite"/>
    </source>
</evidence>
<keyword evidence="3" id="KW-1185">Reference proteome</keyword>
<evidence type="ECO:0000313" key="2">
    <source>
        <dbReference type="EMBL" id="EEC74035.1"/>
    </source>
</evidence>
<dbReference type="InterPro" id="IPR053772">
    <property type="entry name" value="At1g61320/At1g61330-like"/>
</dbReference>
<dbReference type="SUPFAM" id="SSF52047">
    <property type="entry name" value="RNI-like"/>
    <property type="match status" value="1"/>
</dbReference>
<name>B8AIT7_ORYSI</name>
<dbReference type="PANTHER" id="PTHR34145">
    <property type="entry name" value="OS02G0105600 PROTEIN"/>
    <property type="match status" value="1"/>
</dbReference>
<dbReference type="OMA" id="EFYVEAC"/>
<protein>
    <recommendedName>
        <fullName evidence="4">F-box domain-containing protein</fullName>
    </recommendedName>
</protein>
<reference evidence="2 3" key="1">
    <citation type="journal article" date="2005" name="PLoS Biol.">
        <title>The genomes of Oryza sativa: a history of duplications.</title>
        <authorList>
            <person name="Yu J."/>
            <person name="Wang J."/>
            <person name="Lin W."/>
            <person name="Li S."/>
            <person name="Li H."/>
            <person name="Zhou J."/>
            <person name="Ni P."/>
            <person name="Dong W."/>
            <person name="Hu S."/>
            <person name="Zeng C."/>
            <person name="Zhang J."/>
            <person name="Zhang Y."/>
            <person name="Li R."/>
            <person name="Xu Z."/>
            <person name="Li S."/>
            <person name="Li X."/>
            <person name="Zheng H."/>
            <person name="Cong L."/>
            <person name="Lin L."/>
            <person name="Yin J."/>
            <person name="Geng J."/>
            <person name="Li G."/>
            <person name="Shi J."/>
            <person name="Liu J."/>
            <person name="Lv H."/>
            <person name="Li J."/>
            <person name="Wang J."/>
            <person name="Deng Y."/>
            <person name="Ran L."/>
            <person name="Shi X."/>
            <person name="Wang X."/>
            <person name="Wu Q."/>
            <person name="Li C."/>
            <person name="Ren X."/>
            <person name="Wang J."/>
            <person name="Wang X."/>
            <person name="Li D."/>
            <person name="Liu D."/>
            <person name="Zhang X."/>
            <person name="Ji Z."/>
            <person name="Zhao W."/>
            <person name="Sun Y."/>
            <person name="Zhang Z."/>
            <person name="Bao J."/>
            <person name="Han Y."/>
            <person name="Dong L."/>
            <person name="Ji J."/>
            <person name="Chen P."/>
            <person name="Wu S."/>
            <person name="Liu J."/>
            <person name="Xiao Y."/>
            <person name="Bu D."/>
            <person name="Tan J."/>
            <person name="Yang L."/>
            <person name="Ye C."/>
            <person name="Zhang J."/>
            <person name="Xu J."/>
            <person name="Zhou Y."/>
            <person name="Yu Y."/>
            <person name="Zhang B."/>
            <person name="Zhuang S."/>
            <person name="Wei H."/>
            <person name="Liu B."/>
            <person name="Lei M."/>
            <person name="Yu H."/>
            <person name="Li Y."/>
            <person name="Xu H."/>
            <person name="Wei S."/>
            <person name="He X."/>
            <person name="Fang L."/>
            <person name="Zhang Z."/>
            <person name="Zhang Y."/>
            <person name="Huang X."/>
            <person name="Su Z."/>
            <person name="Tong W."/>
            <person name="Li J."/>
            <person name="Tong Z."/>
            <person name="Li S."/>
            <person name="Ye J."/>
            <person name="Wang L."/>
            <person name="Fang L."/>
            <person name="Lei T."/>
            <person name="Chen C."/>
            <person name="Chen H."/>
            <person name="Xu Z."/>
            <person name="Li H."/>
            <person name="Huang H."/>
            <person name="Zhang F."/>
            <person name="Xu H."/>
            <person name="Li N."/>
            <person name="Zhao C."/>
            <person name="Li S."/>
            <person name="Dong L."/>
            <person name="Huang Y."/>
            <person name="Li L."/>
            <person name="Xi Y."/>
            <person name="Qi Q."/>
            <person name="Li W."/>
            <person name="Zhang B."/>
            <person name="Hu W."/>
            <person name="Zhang Y."/>
            <person name="Tian X."/>
            <person name="Jiao Y."/>
            <person name="Liang X."/>
            <person name="Jin J."/>
            <person name="Gao L."/>
            <person name="Zheng W."/>
            <person name="Hao B."/>
            <person name="Liu S."/>
            <person name="Wang W."/>
            <person name="Yuan L."/>
            <person name="Cao M."/>
            <person name="McDermott J."/>
            <person name="Samudrala R."/>
            <person name="Wang J."/>
            <person name="Wong G.K."/>
            <person name="Yang H."/>
        </authorList>
    </citation>
    <scope>NUCLEOTIDE SEQUENCE [LARGE SCALE GENOMIC DNA]</scope>
    <source>
        <strain evidence="3">cv. 93-11</strain>
    </source>
</reference>
<dbReference type="AlphaFoldDB" id="B8AIT7"/>
<dbReference type="STRING" id="39946.B8AIT7"/>
<sequence length="383" mass="42654">MATSGFAYSSPPKRQRVAAEAPPPPPPPATTGTRTDMLMALPSDILNDRILVLLPFDKLVRTSCLSRAWRRRWESVANLRIEFPASVSSSRALWRLRLEKCDMPAAPPGFPGFPNLERLYLVGVTLPYARAGTQLEHLILASENLAVLELSNLGTMDGAVVVDPWAIRAPNLRELSVTMPMGVDFGCRITEALPKLEDAYISFDCVFGTQEFLDAFQNISTVNKLCFMVAEFSINMLEGITCKFENLREASLNIDFGQFSSVLSIDSLLKFAPHIEHLEIQTLDTELDKEKIDEDSLNSEISSDLFASLKHVSLTGAKHRENQMCFMKFLLSKAGSLQTFAVTFMFDDDGKSEWFENKCKELIECQKASPQLLLTAKVTQDGS</sequence>
<dbReference type="Gramene" id="BGIOSGA005590-TA">
    <property type="protein sequence ID" value="BGIOSGA005590-PA"/>
    <property type="gene ID" value="BGIOSGA005590"/>
</dbReference>
<dbReference type="SUPFAM" id="SSF81383">
    <property type="entry name" value="F-box domain"/>
    <property type="match status" value="1"/>
</dbReference>
<organism evidence="2 3">
    <name type="scientific">Oryza sativa subsp. indica</name>
    <name type="common">Rice</name>
    <dbReference type="NCBI Taxonomy" id="39946"/>
    <lineage>
        <taxon>Eukaryota</taxon>
        <taxon>Viridiplantae</taxon>
        <taxon>Streptophyta</taxon>
        <taxon>Embryophyta</taxon>
        <taxon>Tracheophyta</taxon>
        <taxon>Spermatophyta</taxon>
        <taxon>Magnoliopsida</taxon>
        <taxon>Liliopsida</taxon>
        <taxon>Poales</taxon>
        <taxon>Poaceae</taxon>
        <taxon>BOP clade</taxon>
        <taxon>Oryzoideae</taxon>
        <taxon>Oryzeae</taxon>
        <taxon>Oryzinae</taxon>
        <taxon>Oryza</taxon>
        <taxon>Oryza sativa</taxon>
    </lineage>
</organism>